<evidence type="ECO:0000313" key="1">
    <source>
        <dbReference type="EMBL" id="BAC89488.1"/>
    </source>
</evidence>
<evidence type="ECO:0000313" key="2">
    <source>
        <dbReference type="Proteomes" id="UP000000557"/>
    </source>
</evidence>
<dbReference type="EMBL" id="BA000045">
    <property type="protein sequence ID" value="BAC89488.1"/>
    <property type="molecule type" value="Genomic_DNA"/>
</dbReference>
<dbReference type="AlphaFoldDB" id="Q7NKD1"/>
<dbReference type="PATRIC" id="fig|251221.4.peg.1582"/>
<dbReference type="Proteomes" id="UP000000557">
    <property type="component" value="Chromosome"/>
</dbReference>
<proteinExistence type="predicted"/>
<sequence length="58" mass="6784">MTEQEIREGVEKVRRERANLLQLIEKPDLSLDTRQDVNQALEEIDDLLVEFERTFPGG</sequence>
<accession>Q7NKD1</accession>
<dbReference type="HOGENOM" id="CLU_200471_0_0_3"/>
<keyword evidence="2" id="KW-1185">Reference proteome</keyword>
<protein>
    <submittedName>
        <fullName evidence="1">Gsr1547 protein</fullName>
    </submittedName>
</protein>
<dbReference type="OrthoDB" id="532686at2"/>
<dbReference type="STRING" id="251221.gene:10759036"/>
<reference evidence="1 2" key="1">
    <citation type="journal article" date="2003" name="DNA Res.">
        <title>Complete genome structure of Gloeobacter violaceus PCC 7421, a cyanobacterium that lacks thylakoids.</title>
        <authorList>
            <person name="Nakamura Y."/>
            <person name="Kaneko T."/>
            <person name="Sato S."/>
            <person name="Mimuro M."/>
            <person name="Miyashita H."/>
            <person name="Tsuchiya T."/>
            <person name="Sasamoto S."/>
            <person name="Watanabe A."/>
            <person name="Kawashima K."/>
            <person name="Kishida Y."/>
            <person name="Kiyokawa C."/>
            <person name="Kohara M."/>
            <person name="Matsumoto M."/>
            <person name="Matsuno A."/>
            <person name="Nakazaki N."/>
            <person name="Shimpo S."/>
            <person name="Takeuchi C."/>
            <person name="Yamada M."/>
            <person name="Tabata S."/>
        </authorList>
    </citation>
    <scope>NUCLEOTIDE SEQUENCE [LARGE SCALE GENOMIC DNA]</scope>
    <source>
        <strain evidence="2">ATCC 29082 / PCC 7421</strain>
    </source>
</reference>
<dbReference type="KEGG" id="gvi:gsr1547"/>
<dbReference type="RefSeq" id="WP_011141546.1">
    <property type="nucleotide sequence ID" value="NC_005125.1"/>
</dbReference>
<name>Q7NKD1_GLOVI</name>
<dbReference type="PhylomeDB" id="Q7NKD1"/>
<dbReference type="InParanoid" id="Q7NKD1"/>
<organism evidence="1 2">
    <name type="scientific">Gloeobacter violaceus (strain ATCC 29082 / PCC 7421)</name>
    <dbReference type="NCBI Taxonomy" id="251221"/>
    <lineage>
        <taxon>Bacteria</taxon>
        <taxon>Bacillati</taxon>
        <taxon>Cyanobacteriota</taxon>
        <taxon>Cyanophyceae</taxon>
        <taxon>Gloeobacterales</taxon>
        <taxon>Gloeobacteraceae</taxon>
        <taxon>Gloeobacter</taxon>
    </lineage>
</organism>
<gene>
    <name evidence="1" type="ordered locus">gsr1547</name>
</gene>
<dbReference type="EnsemblBacteria" id="BAC89488">
    <property type="protein sequence ID" value="BAC89488"/>
    <property type="gene ID" value="BAC89488"/>
</dbReference>
<reference evidence="1 2" key="2">
    <citation type="journal article" date="2003" name="DNA Res.">
        <title>Complete genome structure of Gloeobacter violaceus PCC 7421, a cyanobacterium that lacks thylakoids (supplement).</title>
        <authorList>
            <person name="Nakamura Y."/>
            <person name="Kaneko T."/>
            <person name="Sato S."/>
            <person name="Mimuro M."/>
            <person name="Miyashita H."/>
            <person name="Tsuchiya T."/>
            <person name="Sasamoto S."/>
            <person name="Watanabe A."/>
            <person name="Kawashima K."/>
            <person name="Kishida Y."/>
            <person name="Kiyokawa C."/>
            <person name="Kohara M."/>
            <person name="Matsumoto M."/>
            <person name="Matsuno A."/>
            <person name="Nakazaki N."/>
            <person name="Shimpo S."/>
            <person name="Takeuchi C."/>
            <person name="Yamada M."/>
            <person name="Tabata S."/>
        </authorList>
    </citation>
    <scope>NUCLEOTIDE SEQUENCE [LARGE SCALE GENOMIC DNA]</scope>
    <source>
        <strain evidence="2">ATCC 29082 / PCC 7421</strain>
    </source>
</reference>